<dbReference type="PANTHER" id="PTHR43792">
    <property type="entry name" value="GNAT FAMILY, PUTATIVE (AFU_ORTHOLOGUE AFUA_3G00765)-RELATED-RELATED"/>
    <property type="match status" value="1"/>
</dbReference>
<dbReference type="PANTHER" id="PTHR43792:SF1">
    <property type="entry name" value="N-ACETYLTRANSFERASE DOMAIN-CONTAINING PROTEIN"/>
    <property type="match status" value="1"/>
</dbReference>
<evidence type="ECO:0000259" key="1">
    <source>
        <dbReference type="PROSITE" id="PS51186"/>
    </source>
</evidence>
<dbReference type="RefSeq" id="WP_125004659.1">
    <property type="nucleotide sequence ID" value="NZ_RQXT01000045.1"/>
</dbReference>
<dbReference type="Pfam" id="PF13302">
    <property type="entry name" value="Acetyltransf_3"/>
    <property type="match status" value="1"/>
</dbReference>
<protein>
    <submittedName>
        <fullName evidence="2">N-acetyltransferase</fullName>
    </submittedName>
</protein>
<dbReference type="SUPFAM" id="SSF55729">
    <property type="entry name" value="Acyl-CoA N-acyltransferases (Nat)"/>
    <property type="match status" value="1"/>
</dbReference>
<evidence type="ECO:0000313" key="3">
    <source>
        <dbReference type="Proteomes" id="UP000273786"/>
    </source>
</evidence>
<dbReference type="EMBL" id="RQXT01000045">
    <property type="protein sequence ID" value="RRH94136.1"/>
    <property type="molecule type" value="Genomic_DNA"/>
</dbReference>
<dbReference type="InterPro" id="IPR016181">
    <property type="entry name" value="Acyl_CoA_acyltransferase"/>
</dbReference>
<keyword evidence="2" id="KW-0808">Transferase</keyword>
<evidence type="ECO:0000313" key="2">
    <source>
        <dbReference type="EMBL" id="RRH94136.1"/>
    </source>
</evidence>
<keyword evidence="3" id="KW-1185">Reference proteome</keyword>
<dbReference type="OrthoDB" id="6293260at2"/>
<sequence length="193" mass="22377">MTVLRTARLVMREWKDEDIEPIARMVEDPRVGKYLSKFRDRAEVEAWIDAEREHFRRKGYGLFTIERPDPAEFVGFCGLTDVDYEAHFTPAVEIGWRLQPDCWGKGYASEAAAAVLDFGFETLKLNEIVANSSVDNFASRTVMERIGMSHDPKDDFDHPLKAPDDVLHRQVLYRIKIQDWHRIHQAQLAPYSP</sequence>
<dbReference type="InterPro" id="IPR000182">
    <property type="entry name" value="GNAT_dom"/>
</dbReference>
<accession>A0A3P3F793</accession>
<dbReference type="Gene3D" id="3.40.630.30">
    <property type="match status" value="1"/>
</dbReference>
<dbReference type="InterPro" id="IPR051531">
    <property type="entry name" value="N-acetyltransferase"/>
</dbReference>
<organism evidence="2 3">
    <name type="scientific">Mesorhizobium tamadayense</name>
    <dbReference type="NCBI Taxonomy" id="425306"/>
    <lineage>
        <taxon>Bacteria</taxon>
        <taxon>Pseudomonadati</taxon>
        <taxon>Pseudomonadota</taxon>
        <taxon>Alphaproteobacteria</taxon>
        <taxon>Hyphomicrobiales</taxon>
        <taxon>Phyllobacteriaceae</taxon>
        <taxon>Mesorhizobium</taxon>
    </lineage>
</organism>
<gene>
    <name evidence="2" type="ORF">EH240_27990</name>
</gene>
<dbReference type="PROSITE" id="PS51186">
    <property type="entry name" value="GNAT"/>
    <property type="match status" value="1"/>
</dbReference>
<proteinExistence type="predicted"/>
<name>A0A3P3F793_9HYPH</name>
<comment type="caution">
    <text evidence="2">The sequence shown here is derived from an EMBL/GenBank/DDBJ whole genome shotgun (WGS) entry which is preliminary data.</text>
</comment>
<reference evidence="2 3" key="1">
    <citation type="submission" date="2018-11" db="EMBL/GenBank/DDBJ databases">
        <title>the genome of Mesorhizobium tamadayense DSM 28320.</title>
        <authorList>
            <person name="Gao J."/>
        </authorList>
    </citation>
    <scope>NUCLEOTIDE SEQUENCE [LARGE SCALE GENOMIC DNA]</scope>
    <source>
        <strain evidence="2 3">DSM 28320</strain>
    </source>
</reference>
<dbReference type="AlphaFoldDB" id="A0A3P3F793"/>
<feature type="domain" description="N-acetyltransferase" evidence="1">
    <location>
        <begin position="9"/>
        <end position="178"/>
    </location>
</feature>
<dbReference type="Proteomes" id="UP000273786">
    <property type="component" value="Unassembled WGS sequence"/>
</dbReference>
<dbReference type="GO" id="GO:0016747">
    <property type="term" value="F:acyltransferase activity, transferring groups other than amino-acyl groups"/>
    <property type="evidence" value="ECO:0007669"/>
    <property type="project" value="InterPro"/>
</dbReference>